<dbReference type="Gene3D" id="1.10.150.130">
    <property type="match status" value="1"/>
</dbReference>
<dbReference type="PROSITE" id="PS51898">
    <property type="entry name" value="TYR_RECOMBINASE"/>
    <property type="match status" value="1"/>
</dbReference>
<dbReference type="EMBL" id="QDKN01000003">
    <property type="protein sequence ID" value="NPT30605.1"/>
    <property type="molecule type" value="Genomic_DNA"/>
</dbReference>
<dbReference type="Pfam" id="PF00589">
    <property type="entry name" value="Phage_integrase"/>
    <property type="match status" value="1"/>
</dbReference>
<reference evidence="7 8" key="1">
    <citation type="submission" date="2018-04" db="EMBL/GenBank/DDBJ databases">
        <authorList>
            <person name="Li G."/>
            <person name="Du W."/>
            <person name="Bai Y."/>
        </authorList>
    </citation>
    <scope>NUCLEOTIDE SEQUENCE [LARGE SCALE GENOMIC DNA]</scope>
    <source>
        <strain evidence="7 8">YYYZ-3</strain>
    </source>
</reference>
<dbReference type="InterPro" id="IPR044068">
    <property type="entry name" value="CB"/>
</dbReference>
<organism evidence="7 8">
    <name type="scientific">Vreelandella venusta</name>
    <dbReference type="NCBI Taxonomy" id="44935"/>
    <lineage>
        <taxon>Bacteria</taxon>
        <taxon>Pseudomonadati</taxon>
        <taxon>Pseudomonadota</taxon>
        <taxon>Gammaproteobacteria</taxon>
        <taxon>Oceanospirillales</taxon>
        <taxon>Halomonadaceae</taxon>
        <taxon>Vreelandella</taxon>
    </lineage>
</organism>
<evidence type="ECO:0000256" key="3">
    <source>
        <dbReference type="ARBA" id="ARBA00023172"/>
    </source>
</evidence>
<dbReference type="CDD" id="cd01189">
    <property type="entry name" value="INT_ICEBs1_C_like"/>
    <property type="match status" value="1"/>
</dbReference>
<evidence type="ECO:0000313" key="8">
    <source>
        <dbReference type="Proteomes" id="UP001318401"/>
    </source>
</evidence>
<dbReference type="Gene3D" id="1.10.443.10">
    <property type="entry name" value="Intergrase catalytic core"/>
    <property type="match status" value="1"/>
</dbReference>
<dbReference type="InterPro" id="IPR022000">
    <property type="entry name" value="Min27-like_integrase_DNA_bind"/>
</dbReference>
<dbReference type="PANTHER" id="PTHR30349:SF36">
    <property type="entry name" value="PROPHAGE INTEGRASE INTR-RELATED"/>
    <property type="match status" value="1"/>
</dbReference>
<evidence type="ECO:0000256" key="1">
    <source>
        <dbReference type="ARBA" id="ARBA00022908"/>
    </source>
</evidence>
<gene>
    <name evidence="7" type="ORF">DDR56_08505</name>
</gene>
<protein>
    <submittedName>
        <fullName evidence="7">Site-specific integrase</fullName>
    </submittedName>
</protein>
<dbReference type="InterPro" id="IPR002104">
    <property type="entry name" value="Integrase_catalytic"/>
</dbReference>
<dbReference type="InterPro" id="IPR010998">
    <property type="entry name" value="Integrase_recombinase_N"/>
</dbReference>
<dbReference type="Pfam" id="PF12167">
    <property type="entry name" value="Arm-DNA-bind_2"/>
    <property type="match status" value="1"/>
</dbReference>
<feature type="domain" description="Core-binding (CB)" evidence="6">
    <location>
        <begin position="81"/>
        <end position="160"/>
    </location>
</feature>
<dbReference type="InterPro" id="IPR011010">
    <property type="entry name" value="DNA_brk_join_enz"/>
</dbReference>
<dbReference type="PANTHER" id="PTHR30349">
    <property type="entry name" value="PHAGE INTEGRASE-RELATED"/>
    <property type="match status" value="1"/>
</dbReference>
<dbReference type="PROSITE" id="PS51900">
    <property type="entry name" value="CB"/>
    <property type="match status" value="1"/>
</dbReference>
<dbReference type="InterPro" id="IPR013762">
    <property type="entry name" value="Integrase-like_cat_sf"/>
</dbReference>
<dbReference type="Pfam" id="PF14659">
    <property type="entry name" value="Phage_int_SAM_3"/>
    <property type="match status" value="1"/>
</dbReference>
<dbReference type="Proteomes" id="UP001318401">
    <property type="component" value="Unassembled WGS sequence"/>
</dbReference>
<name>A0ABX2B920_9GAMM</name>
<evidence type="ECO:0000256" key="2">
    <source>
        <dbReference type="ARBA" id="ARBA00023125"/>
    </source>
</evidence>
<dbReference type="InterPro" id="IPR050090">
    <property type="entry name" value="Tyrosine_recombinase_XerCD"/>
</dbReference>
<evidence type="ECO:0000259" key="6">
    <source>
        <dbReference type="PROSITE" id="PS51900"/>
    </source>
</evidence>
<evidence type="ECO:0000313" key="7">
    <source>
        <dbReference type="EMBL" id="NPT30605.1"/>
    </source>
</evidence>
<dbReference type="InterPro" id="IPR004107">
    <property type="entry name" value="Integrase_SAM-like_N"/>
</dbReference>
<keyword evidence="1" id="KW-0229">DNA integration</keyword>
<keyword evidence="2 4" id="KW-0238">DNA-binding</keyword>
<keyword evidence="8" id="KW-1185">Reference proteome</keyword>
<feature type="domain" description="Tyr recombinase" evidence="5">
    <location>
        <begin position="185"/>
        <end position="379"/>
    </location>
</feature>
<dbReference type="SUPFAM" id="SSF56349">
    <property type="entry name" value="DNA breaking-rejoining enzymes"/>
    <property type="match status" value="1"/>
</dbReference>
<evidence type="ECO:0000256" key="4">
    <source>
        <dbReference type="PROSITE-ProRule" id="PRU01248"/>
    </source>
</evidence>
<comment type="caution">
    <text evidence="7">The sequence shown here is derived from an EMBL/GenBank/DDBJ whole genome shotgun (WGS) entry which is preliminary data.</text>
</comment>
<keyword evidence="3" id="KW-0233">DNA recombination</keyword>
<dbReference type="RefSeq" id="WP_125748401.1">
    <property type="nucleotide sequence ID" value="NZ_CP034367.1"/>
</dbReference>
<evidence type="ECO:0000259" key="5">
    <source>
        <dbReference type="PROSITE" id="PS51898"/>
    </source>
</evidence>
<proteinExistence type="predicted"/>
<sequence>MGNKGSSFEGVRIASTSSIEIDFYYKNTRCRERLKLQPSPANLKKAAQHRAAVISSIDAGTFDYQVTFPRSKNARKFMRQDRLDNYLRQWLNTKRPSLKASTIKTYDTIIERLLIPEMGHLLLGEVTRPQVRNWLASLSCGNKRLSNILMVLRSALSDAMHDELLETNPLQGWHYRLKETPGPRKGPDPFTREEQAAILAAARDNVRPLFQFAFWTGLRPSEYIALEWGDIDWHRMEITVNKSITSAAKGEAEDTKTTAGRRTVALLPPAAQALKAQMQYTRLHSSGKIFLWPRSQKPLSGDNDIREKLWRPIVIRSGVRYRTLYQTRHTFGSMMLSAGEPLAWVSKQMGHRDVVFTARTYAQWIPNTSPELGLRAVEMFGGSQL</sequence>
<accession>A0ABX2B920</accession>